<evidence type="ECO:0000313" key="4">
    <source>
        <dbReference type="Proteomes" id="UP000315349"/>
    </source>
</evidence>
<dbReference type="GO" id="GO:0006950">
    <property type="term" value="P:response to stress"/>
    <property type="evidence" value="ECO:0007669"/>
    <property type="project" value="TreeGrafter"/>
</dbReference>
<dbReference type="PANTHER" id="PTHR33164">
    <property type="entry name" value="TRANSCRIPTIONAL REGULATOR, MARR FAMILY"/>
    <property type="match status" value="1"/>
</dbReference>
<dbReference type="Pfam" id="PF01047">
    <property type="entry name" value="MarR"/>
    <property type="match status" value="1"/>
</dbReference>
<dbReference type="PANTHER" id="PTHR33164:SF101">
    <property type="entry name" value="TRANSCRIPTIONAL REPRESSOR MPRA"/>
    <property type="match status" value="1"/>
</dbReference>
<dbReference type="PRINTS" id="PR00598">
    <property type="entry name" value="HTHMARR"/>
</dbReference>
<name>A0A518GL31_9PLAN</name>
<dbReference type="AlphaFoldDB" id="A0A518GL31"/>
<dbReference type="PROSITE" id="PS50995">
    <property type="entry name" value="HTH_MARR_2"/>
    <property type="match status" value="1"/>
</dbReference>
<accession>A0A518GL31</accession>
<gene>
    <name evidence="3" type="primary">nicR</name>
    <name evidence="3" type="ORF">Spb1_10200</name>
</gene>
<dbReference type="GO" id="GO:0003700">
    <property type="term" value="F:DNA-binding transcription factor activity"/>
    <property type="evidence" value="ECO:0007669"/>
    <property type="project" value="InterPro"/>
</dbReference>
<dbReference type="InterPro" id="IPR036390">
    <property type="entry name" value="WH_DNA-bd_sf"/>
</dbReference>
<dbReference type="RefSeq" id="WP_246128354.1">
    <property type="nucleotide sequence ID" value="NZ_CP036299.1"/>
</dbReference>
<feature type="region of interest" description="Disordered" evidence="1">
    <location>
        <begin position="1"/>
        <end position="31"/>
    </location>
</feature>
<dbReference type="KEGG" id="peh:Spb1_10200"/>
<evidence type="ECO:0000313" key="3">
    <source>
        <dbReference type="EMBL" id="QDV29151.1"/>
    </source>
</evidence>
<dbReference type="Gene3D" id="1.10.10.10">
    <property type="entry name" value="Winged helix-like DNA-binding domain superfamily/Winged helix DNA-binding domain"/>
    <property type="match status" value="1"/>
</dbReference>
<dbReference type="Proteomes" id="UP000315349">
    <property type="component" value="Chromosome"/>
</dbReference>
<evidence type="ECO:0000256" key="1">
    <source>
        <dbReference type="SAM" id="MobiDB-lite"/>
    </source>
</evidence>
<feature type="domain" description="HTH marR-type" evidence="2">
    <location>
        <begin position="36"/>
        <end position="170"/>
    </location>
</feature>
<dbReference type="SUPFAM" id="SSF46785">
    <property type="entry name" value="Winged helix' DNA-binding domain"/>
    <property type="match status" value="1"/>
</dbReference>
<dbReference type="SMART" id="SM00347">
    <property type="entry name" value="HTH_MARR"/>
    <property type="match status" value="1"/>
</dbReference>
<dbReference type="EMBL" id="CP036299">
    <property type="protein sequence ID" value="QDV29151.1"/>
    <property type="molecule type" value="Genomic_DNA"/>
</dbReference>
<dbReference type="InterPro" id="IPR000835">
    <property type="entry name" value="HTH_MarR-typ"/>
</dbReference>
<evidence type="ECO:0000259" key="2">
    <source>
        <dbReference type="PROSITE" id="PS50995"/>
    </source>
</evidence>
<dbReference type="InterPro" id="IPR039422">
    <property type="entry name" value="MarR/SlyA-like"/>
</dbReference>
<reference evidence="3 4" key="1">
    <citation type="submission" date="2019-02" db="EMBL/GenBank/DDBJ databases">
        <title>Deep-cultivation of Planctomycetes and their phenomic and genomic characterization uncovers novel biology.</title>
        <authorList>
            <person name="Wiegand S."/>
            <person name="Jogler M."/>
            <person name="Boedeker C."/>
            <person name="Pinto D."/>
            <person name="Vollmers J."/>
            <person name="Rivas-Marin E."/>
            <person name="Kohn T."/>
            <person name="Peeters S.H."/>
            <person name="Heuer A."/>
            <person name="Rast P."/>
            <person name="Oberbeckmann S."/>
            <person name="Bunk B."/>
            <person name="Jeske O."/>
            <person name="Meyerdierks A."/>
            <person name="Storesund J.E."/>
            <person name="Kallscheuer N."/>
            <person name="Luecker S."/>
            <person name="Lage O.M."/>
            <person name="Pohl T."/>
            <person name="Merkel B.J."/>
            <person name="Hornburger P."/>
            <person name="Mueller R.-W."/>
            <person name="Bruemmer F."/>
            <person name="Labrenz M."/>
            <person name="Spormann A.M."/>
            <person name="Op den Camp H."/>
            <person name="Overmann J."/>
            <person name="Amann R."/>
            <person name="Jetten M.S.M."/>
            <person name="Mascher T."/>
            <person name="Medema M.H."/>
            <person name="Devos D.P."/>
            <person name="Kaster A.-K."/>
            <person name="Ovreas L."/>
            <person name="Rohde M."/>
            <person name="Galperin M.Y."/>
            <person name="Jogler C."/>
        </authorList>
    </citation>
    <scope>NUCLEOTIDE SEQUENCE [LARGE SCALE GENOMIC DNA]</scope>
    <source>
        <strain evidence="3 4">Spb1</strain>
    </source>
</reference>
<proteinExistence type="predicted"/>
<feature type="compositionally biased region" description="Basic and acidic residues" evidence="1">
    <location>
        <begin position="9"/>
        <end position="20"/>
    </location>
</feature>
<protein>
    <submittedName>
        <fullName evidence="3">HTH-type transcriptional repressor NicR</fullName>
    </submittedName>
</protein>
<organism evidence="3 4">
    <name type="scientific">Planctopirus ephydatiae</name>
    <dbReference type="NCBI Taxonomy" id="2528019"/>
    <lineage>
        <taxon>Bacteria</taxon>
        <taxon>Pseudomonadati</taxon>
        <taxon>Planctomycetota</taxon>
        <taxon>Planctomycetia</taxon>
        <taxon>Planctomycetales</taxon>
        <taxon>Planctomycetaceae</taxon>
        <taxon>Planctopirus</taxon>
    </lineage>
</organism>
<dbReference type="InterPro" id="IPR036388">
    <property type="entry name" value="WH-like_DNA-bd_sf"/>
</dbReference>
<keyword evidence="4" id="KW-1185">Reference proteome</keyword>
<sequence length="187" mass="21757">MPADPASQTKKDAKEHREASQETTEQSRPLRFDSLTQEAYLQLWRTYDRMKAIEDEIFSQFELSAQQYNTLRLLRSVHPEGMATLQIADRLISRAPDITRLIDRLDDRGLVLRTRKPENRRVVEVALTDAGLKLLKDLEEPVRQCHERQLGHLAADELHELIRLMELARTPHEEPGSRWIADRSRPS</sequence>